<sequence length="382" mass="42452">MTAHGVSGPRGVGSAMLDKNVEKLLSEPWGAAKVGVHYTKEVLGSLCEQFSRLEPQARRGALQGTLFMRKGQRSGLNDEVEDLVAVATDDKDQWASLIARALGGLKQRFDLQRLQQDVPAVADALASIREKIQVEGTPDTYRPLEEAYLSPKLLEVSGTPPVKTDGAETHAHFTMRQRKQPKKRLISVSSSVTLKPSSASSVTPSHATQVGGSMFAPPSRKPNPAAASFLRNTSTKRPADGPAGGLSAKDFLKRKQASANRSMMIDVQEAAKLGTVMGEDLRREEEEREKKKEREERELKRKQEQEEREARKLKEQEEKQRRIQRMMQEREQKKAQEAEKKRLREEERAAAAAAKRMRTASSPDQREGVATPSPDQEPIPGF</sequence>
<feature type="region of interest" description="Disordered" evidence="1">
    <location>
        <begin position="274"/>
        <end position="382"/>
    </location>
</feature>
<evidence type="ECO:0000256" key="1">
    <source>
        <dbReference type="SAM" id="MobiDB-lite"/>
    </source>
</evidence>
<feature type="region of interest" description="Disordered" evidence="1">
    <location>
        <begin position="192"/>
        <end position="226"/>
    </location>
</feature>
<protein>
    <recommendedName>
        <fullName evidence="2">NELF-A N-terminal domain-containing protein</fullName>
    </recommendedName>
</protein>
<proteinExistence type="predicted"/>
<evidence type="ECO:0000259" key="2">
    <source>
        <dbReference type="Pfam" id="PF23553"/>
    </source>
</evidence>
<name>A0A7R9TBD2_MICPS</name>
<accession>A0A7R9TBD2</accession>
<reference evidence="3" key="1">
    <citation type="submission" date="2021-01" db="EMBL/GenBank/DDBJ databases">
        <authorList>
            <person name="Corre E."/>
            <person name="Pelletier E."/>
            <person name="Niang G."/>
            <person name="Scheremetjew M."/>
            <person name="Finn R."/>
            <person name="Kale V."/>
            <person name="Holt S."/>
            <person name="Cochrane G."/>
            <person name="Meng A."/>
            <person name="Brown T."/>
            <person name="Cohen L."/>
        </authorList>
    </citation>
    <scope>NUCLEOTIDE SEQUENCE</scope>
    <source>
        <strain evidence="3">RCC1614</strain>
    </source>
</reference>
<dbReference type="Pfam" id="PF23553">
    <property type="entry name" value="NELF-A_N"/>
    <property type="match status" value="1"/>
</dbReference>
<dbReference type="EMBL" id="HBDY01003232">
    <property type="protein sequence ID" value="CAD8230746.1"/>
    <property type="molecule type" value="Transcribed_RNA"/>
</dbReference>
<feature type="compositionally biased region" description="Basic and acidic residues" evidence="1">
    <location>
        <begin position="279"/>
        <end position="349"/>
    </location>
</feature>
<gene>
    <name evidence="3" type="ORF">MPUS1402_LOCUS2443</name>
</gene>
<organism evidence="3">
    <name type="scientific">Micromonas pusilla</name>
    <name type="common">Picoplanktonic green alga</name>
    <name type="synonym">Chromulina pusilla</name>
    <dbReference type="NCBI Taxonomy" id="38833"/>
    <lineage>
        <taxon>Eukaryota</taxon>
        <taxon>Viridiplantae</taxon>
        <taxon>Chlorophyta</taxon>
        <taxon>Mamiellophyceae</taxon>
        <taxon>Mamiellales</taxon>
        <taxon>Mamiellaceae</taxon>
        <taxon>Micromonas</taxon>
    </lineage>
</organism>
<dbReference type="AlphaFoldDB" id="A0A7R9TBD2"/>
<evidence type="ECO:0000313" key="3">
    <source>
        <dbReference type="EMBL" id="CAD8230746.1"/>
    </source>
</evidence>
<dbReference type="InterPro" id="IPR056557">
    <property type="entry name" value="NELF-A_N"/>
</dbReference>
<feature type="compositionally biased region" description="Low complexity" evidence="1">
    <location>
        <begin position="192"/>
        <end position="202"/>
    </location>
</feature>
<feature type="domain" description="NELF-A N-terminal" evidence="2">
    <location>
        <begin position="27"/>
        <end position="150"/>
    </location>
</feature>